<accession>A5CAZ1</accession>
<proteinExistence type="predicted"/>
<feature type="region of interest" description="Disordered" evidence="1">
    <location>
        <begin position="59"/>
        <end position="79"/>
    </location>
</feature>
<dbReference type="EMBL" id="AM488625">
    <property type="protein sequence ID" value="CAN79883.1"/>
    <property type="molecule type" value="Genomic_DNA"/>
</dbReference>
<evidence type="ECO:0000256" key="1">
    <source>
        <dbReference type="SAM" id="MobiDB-lite"/>
    </source>
</evidence>
<sequence>MAQACYDAFNFDPFSKYWGSCRFITKKCAAQEVINRASIYVFKERCEPKQKFFAKPVEKTPLAPAGGDNGEKQDHKVREEHRAISEEIEKTQNANFCSRVRLLSPLLPPSTDVDVAKALL</sequence>
<reference evidence="2" key="1">
    <citation type="journal article" date="2007" name="PLoS ONE">
        <title>The first genome sequence of an elite grapevine cultivar (Pinot noir Vitis vinifera L.): coping with a highly heterozygous genome.</title>
        <authorList>
            <person name="Velasco R."/>
            <person name="Zharkikh A."/>
            <person name="Troggio M."/>
            <person name="Cartwright D.A."/>
            <person name="Cestaro A."/>
            <person name="Pruss D."/>
            <person name="Pindo M."/>
            <person name="FitzGerald L.M."/>
            <person name="Vezzulli S."/>
            <person name="Reid J."/>
            <person name="Malacarne G."/>
            <person name="Iliev D."/>
            <person name="Coppola G."/>
            <person name="Wardell B."/>
            <person name="Micheletti D."/>
            <person name="Macalma T."/>
            <person name="Facci M."/>
            <person name="Mitchell J.T."/>
            <person name="Perazzolli M."/>
            <person name="Eldredge G."/>
            <person name="Gatto P."/>
            <person name="Oyzerski R."/>
            <person name="Moretto M."/>
            <person name="Gutin N."/>
            <person name="Stefanini M."/>
            <person name="Chen Y."/>
            <person name="Segala C."/>
            <person name="Davenport C."/>
            <person name="Dematte L."/>
            <person name="Mraz A."/>
            <person name="Battilana J."/>
            <person name="Stormo K."/>
            <person name="Costa F."/>
            <person name="Tao Q."/>
            <person name="Si-Ammour A."/>
            <person name="Harkins T."/>
            <person name="Lackey A."/>
            <person name="Perbost C."/>
            <person name="Taillon B."/>
            <person name="Stella A."/>
            <person name="Solovyev V."/>
            <person name="Fawcett J.A."/>
            <person name="Sterck L."/>
            <person name="Vandepoele K."/>
            <person name="Grando S.M."/>
            <person name="Toppo S."/>
            <person name="Moser C."/>
            <person name="Lanchbury J."/>
            <person name="Bogden R."/>
            <person name="Skolnick M."/>
            <person name="Sgaramella V."/>
            <person name="Bhatnagar S.K."/>
            <person name="Fontana P."/>
            <person name="Gutin A."/>
            <person name="Van de Peer Y."/>
            <person name="Salamini F."/>
            <person name="Viola R."/>
        </authorList>
    </citation>
    <scope>NUCLEOTIDE SEQUENCE</scope>
</reference>
<protein>
    <submittedName>
        <fullName evidence="2">Uncharacterized protein</fullName>
    </submittedName>
</protein>
<gene>
    <name evidence="2" type="ORF">VITISV_002538</name>
</gene>
<organism evidence="2">
    <name type="scientific">Vitis vinifera</name>
    <name type="common">Grape</name>
    <dbReference type="NCBI Taxonomy" id="29760"/>
    <lineage>
        <taxon>Eukaryota</taxon>
        <taxon>Viridiplantae</taxon>
        <taxon>Streptophyta</taxon>
        <taxon>Embryophyta</taxon>
        <taxon>Tracheophyta</taxon>
        <taxon>Spermatophyta</taxon>
        <taxon>Magnoliopsida</taxon>
        <taxon>eudicotyledons</taxon>
        <taxon>Gunneridae</taxon>
        <taxon>Pentapetalae</taxon>
        <taxon>rosids</taxon>
        <taxon>Vitales</taxon>
        <taxon>Vitaceae</taxon>
        <taxon>Viteae</taxon>
        <taxon>Vitis</taxon>
    </lineage>
</organism>
<dbReference type="AlphaFoldDB" id="A5CAZ1"/>
<name>A5CAZ1_VITVI</name>
<feature type="compositionally biased region" description="Basic and acidic residues" evidence="1">
    <location>
        <begin position="69"/>
        <end position="79"/>
    </location>
</feature>
<evidence type="ECO:0000313" key="2">
    <source>
        <dbReference type="EMBL" id="CAN79883.1"/>
    </source>
</evidence>